<reference evidence="2 3" key="1">
    <citation type="submission" date="2019-03" db="EMBL/GenBank/DDBJ databases">
        <authorList>
            <person name="Kim M.K.M."/>
        </authorList>
    </citation>
    <scope>NUCLEOTIDE SEQUENCE [LARGE SCALE GENOMIC DNA]</scope>
    <source>
        <strain evidence="2 3">17J68-12</strain>
    </source>
</reference>
<feature type="domain" description="Glycosyl hydrolase family 13 catalytic" evidence="1">
    <location>
        <begin position="24"/>
        <end position="331"/>
    </location>
</feature>
<sequence>MCPDKSWILRTNVYEVNLRQYTPEGTIEAFRKHLPRLRDMGVETLWFMPVTPIAQERKKGSLGSYYACSDYTAVSEEFGSLDDWKVLVQEAQGMGFRVLLDWVANHTGWDHRWTREHPEWYERNEWGGLVPAHGMDDIVELDFRNAEMRGAMIDAMRFWVEATGIDGFRCDLAFWVEVGFWIEAKAALDAVRPLFWLGEFDALTHPEYMQVFDAAYTWSWMHAAQEYYQGRLELPALLALLDRYREAPGLPAWFTANHDENSWNGTEFEKYGPMAALLAVFSCTWAGIPLLYSGQELPNEKRLEFFEKDPIGWIDDLPSLHYFYKALLDLRRASAALAADAPCRVLASSAGPGVLAFVREAGDTGVLVLLNFTPRQQVFSLAGDGPAARYRDAFTGAQRRSDTDRHWQLSPWGFLVQAF</sequence>
<dbReference type="InterPro" id="IPR032091">
    <property type="entry name" value="Malt_amylase-like_C"/>
</dbReference>
<dbReference type="GO" id="GO:0009313">
    <property type="term" value="P:oligosaccharide catabolic process"/>
    <property type="evidence" value="ECO:0007669"/>
    <property type="project" value="TreeGrafter"/>
</dbReference>
<proteinExistence type="predicted"/>
<accession>A0A4R1B838</accession>
<keyword evidence="3" id="KW-1185">Reference proteome</keyword>
<comment type="caution">
    <text evidence="2">The sequence shown here is derived from an EMBL/GenBank/DDBJ whole genome shotgun (WGS) entry which is preliminary data.</text>
</comment>
<dbReference type="PANTHER" id="PTHR10357:SF179">
    <property type="entry name" value="NEUTRAL AND BASIC AMINO ACID TRANSPORT PROTEIN RBAT"/>
    <property type="match status" value="1"/>
</dbReference>
<dbReference type="Pfam" id="PF00128">
    <property type="entry name" value="Alpha-amylase"/>
    <property type="match status" value="2"/>
</dbReference>
<evidence type="ECO:0000259" key="1">
    <source>
        <dbReference type="SMART" id="SM00642"/>
    </source>
</evidence>
<dbReference type="PANTHER" id="PTHR10357">
    <property type="entry name" value="ALPHA-AMYLASE FAMILY MEMBER"/>
    <property type="match status" value="1"/>
</dbReference>
<dbReference type="InterPro" id="IPR017853">
    <property type="entry name" value="GH"/>
</dbReference>
<dbReference type="SMART" id="SM00642">
    <property type="entry name" value="Aamy"/>
    <property type="match status" value="1"/>
</dbReference>
<dbReference type="InterPro" id="IPR006047">
    <property type="entry name" value="GH13_cat_dom"/>
</dbReference>
<dbReference type="SUPFAM" id="SSF51445">
    <property type="entry name" value="(Trans)glycosidases"/>
    <property type="match status" value="1"/>
</dbReference>
<dbReference type="CDD" id="cd11313">
    <property type="entry name" value="AmyAc_arch_bac_AmyA"/>
    <property type="match status" value="1"/>
</dbReference>
<dbReference type="GO" id="GO:0004556">
    <property type="term" value="F:alpha-amylase activity"/>
    <property type="evidence" value="ECO:0007669"/>
    <property type="project" value="TreeGrafter"/>
</dbReference>
<organism evidence="2 3">
    <name type="scientific">Flaviaesturariibacter flavus</name>
    <dbReference type="NCBI Taxonomy" id="2502780"/>
    <lineage>
        <taxon>Bacteria</taxon>
        <taxon>Pseudomonadati</taxon>
        <taxon>Bacteroidota</taxon>
        <taxon>Chitinophagia</taxon>
        <taxon>Chitinophagales</taxon>
        <taxon>Chitinophagaceae</taxon>
        <taxon>Flaviaestuariibacter</taxon>
    </lineage>
</organism>
<gene>
    <name evidence="2" type="ORF">EPD60_15270</name>
</gene>
<evidence type="ECO:0000313" key="2">
    <source>
        <dbReference type="EMBL" id="TCJ12625.1"/>
    </source>
</evidence>
<dbReference type="Proteomes" id="UP000295334">
    <property type="component" value="Unassembled WGS sequence"/>
</dbReference>
<name>A0A4R1B838_9BACT</name>
<dbReference type="AlphaFoldDB" id="A0A4R1B838"/>
<dbReference type="Pfam" id="PF16657">
    <property type="entry name" value="Malt_amylase_C"/>
    <property type="match status" value="1"/>
</dbReference>
<evidence type="ECO:0000313" key="3">
    <source>
        <dbReference type="Proteomes" id="UP000295334"/>
    </source>
</evidence>
<dbReference type="SUPFAM" id="SSF51011">
    <property type="entry name" value="Glycosyl hydrolase domain"/>
    <property type="match status" value="1"/>
</dbReference>
<dbReference type="EMBL" id="SJZI01000050">
    <property type="protein sequence ID" value="TCJ12625.1"/>
    <property type="molecule type" value="Genomic_DNA"/>
</dbReference>
<dbReference type="Gene3D" id="2.60.40.1180">
    <property type="entry name" value="Golgi alpha-mannosidase II"/>
    <property type="match status" value="1"/>
</dbReference>
<dbReference type="RefSeq" id="WP_131450382.1">
    <property type="nucleotide sequence ID" value="NZ_SJZI01000050.1"/>
</dbReference>
<dbReference type="OrthoDB" id="9805159at2"/>
<dbReference type="Gene3D" id="3.20.20.80">
    <property type="entry name" value="Glycosidases"/>
    <property type="match status" value="1"/>
</dbReference>
<protein>
    <submittedName>
        <fullName evidence="2">DUF3459 domain-containing protein</fullName>
    </submittedName>
</protein>
<dbReference type="InterPro" id="IPR013780">
    <property type="entry name" value="Glyco_hydro_b"/>
</dbReference>